<dbReference type="PANTHER" id="PTHR47366">
    <property type="entry name" value="TWO-ON-TWO HEMOGLOBIN-3"/>
    <property type="match status" value="1"/>
</dbReference>
<dbReference type="Pfam" id="PF01152">
    <property type="entry name" value="Bac_globin"/>
    <property type="match status" value="1"/>
</dbReference>
<dbReference type="PANTHER" id="PTHR47366:SF1">
    <property type="entry name" value="TWO-ON-TWO HEMOGLOBIN-3"/>
    <property type="match status" value="1"/>
</dbReference>
<keyword evidence="5" id="KW-0408">Iron</keyword>
<reference evidence="8 9" key="1">
    <citation type="submission" date="2019-07" db="EMBL/GenBank/DDBJ databases">
        <title>Whole genome shotgun sequence of Kocuria flava NBRC 107626.</title>
        <authorList>
            <person name="Hosoyama A."/>
            <person name="Uohara A."/>
            <person name="Ohji S."/>
            <person name="Ichikawa N."/>
        </authorList>
    </citation>
    <scope>NUCLEOTIDE SEQUENCE [LARGE SCALE GENOMIC DNA]</scope>
    <source>
        <strain evidence="8 9">NBRC 107626</strain>
    </source>
</reference>
<evidence type="ECO:0000313" key="8">
    <source>
        <dbReference type="EMBL" id="GEO92996.1"/>
    </source>
</evidence>
<evidence type="ECO:0000256" key="4">
    <source>
        <dbReference type="ARBA" id="ARBA00022723"/>
    </source>
</evidence>
<keyword evidence="2" id="KW-0813">Transport</keyword>
<keyword evidence="9" id="KW-1185">Reference proteome</keyword>
<evidence type="ECO:0000256" key="6">
    <source>
        <dbReference type="ARBA" id="ARBA00034496"/>
    </source>
</evidence>
<evidence type="ECO:0000256" key="2">
    <source>
        <dbReference type="ARBA" id="ARBA00022448"/>
    </source>
</evidence>
<keyword evidence="4" id="KW-0479">Metal-binding</keyword>
<dbReference type="EMBL" id="BJZR01000075">
    <property type="protein sequence ID" value="GEO92996.1"/>
    <property type="molecule type" value="Genomic_DNA"/>
</dbReference>
<evidence type="ECO:0008006" key="10">
    <source>
        <dbReference type="Google" id="ProtNLM"/>
    </source>
</evidence>
<dbReference type="InterPro" id="IPR009050">
    <property type="entry name" value="Globin-like_sf"/>
</dbReference>
<keyword evidence="3" id="KW-0349">Heme</keyword>
<name>A0ABQ0X5Y0_9MICC</name>
<feature type="compositionally biased region" description="Low complexity" evidence="7">
    <location>
        <begin position="16"/>
        <end position="31"/>
    </location>
</feature>
<evidence type="ECO:0000256" key="1">
    <source>
        <dbReference type="ARBA" id="ARBA00001971"/>
    </source>
</evidence>
<organism evidence="8 9">
    <name type="scientific">Kocuria flava</name>
    <dbReference type="NCBI Taxonomy" id="446860"/>
    <lineage>
        <taxon>Bacteria</taxon>
        <taxon>Bacillati</taxon>
        <taxon>Actinomycetota</taxon>
        <taxon>Actinomycetes</taxon>
        <taxon>Micrococcales</taxon>
        <taxon>Micrococcaceae</taxon>
        <taxon>Kocuria</taxon>
    </lineage>
</organism>
<accession>A0ABQ0X5Y0</accession>
<feature type="region of interest" description="Disordered" evidence="7">
    <location>
        <begin position="1"/>
        <end position="31"/>
    </location>
</feature>
<comment type="cofactor">
    <cofactor evidence="1">
        <name>heme</name>
        <dbReference type="ChEBI" id="CHEBI:30413"/>
    </cofactor>
</comment>
<dbReference type="SUPFAM" id="SSF46458">
    <property type="entry name" value="Globin-like"/>
    <property type="match status" value="1"/>
</dbReference>
<evidence type="ECO:0000256" key="7">
    <source>
        <dbReference type="SAM" id="MobiDB-lite"/>
    </source>
</evidence>
<dbReference type="InterPro" id="IPR001486">
    <property type="entry name" value="Hemoglobin_trunc"/>
</dbReference>
<dbReference type="InterPro" id="IPR019795">
    <property type="entry name" value="Globin_bac-like_CS"/>
</dbReference>
<gene>
    <name evidence="8" type="ORF">KFL01_23020</name>
</gene>
<protein>
    <recommendedName>
        <fullName evidence="10">Globin</fullName>
    </recommendedName>
</protein>
<dbReference type="Proteomes" id="UP000321155">
    <property type="component" value="Unassembled WGS sequence"/>
</dbReference>
<dbReference type="Gene3D" id="1.10.490.10">
    <property type="entry name" value="Globins"/>
    <property type="match status" value="1"/>
</dbReference>
<comment type="similarity">
    <text evidence="6">Belongs to the truncated hemoglobin family. Group II subfamily.</text>
</comment>
<sequence>MSAAQDRGPAERPADGPATNPEAAAPAGARSFAVGVPLSQVRRPVPQVGDGREQAEAGAASSFYDQVGGHETFAKLVHEFYARVAADERFRALYPEEDLGPAEERLRMFLEQYWGGPTTYSEQRGHPRLRMRHMPFPVDTWARDTWLAHMRAALDTLELSPLHDGILWDYLDRAAHAMINRPG</sequence>
<evidence type="ECO:0000256" key="3">
    <source>
        <dbReference type="ARBA" id="ARBA00022617"/>
    </source>
</evidence>
<dbReference type="InterPro" id="IPR012292">
    <property type="entry name" value="Globin/Proto"/>
</dbReference>
<dbReference type="InterPro" id="IPR044203">
    <property type="entry name" value="GlbO/GLB3-like"/>
</dbReference>
<comment type="caution">
    <text evidence="8">The sequence shown here is derived from an EMBL/GenBank/DDBJ whole genome shotgun (WGS) entry which is preliminary data.</text>
</comment>
<dbReference type="CDD" id="cd14771">
    <property type="entry name" value="TrHb2_Mt-trHbO-like_O"/>
    <property type="match status" value="1"/>
</dbReference>
<evidence type="ECO:0000256" key="5">
    <source>
        <dbReference type="ARBA" id="ARBA00023004"/>
    </source>
</evidence>
<dbReference type="PROSITE" id="PS01213">
    <property type="entry name" value="GLOBIN_FAM_2"/>
    <property type="match status" value="1"/>
</dbReference>
<proteinExistence type="inferred from homology"/>
<evidence type="ECO:0000313" key="9">
    <source>
        <dbReference type="Proteomes" id="UP000321155"/>
    </source>
</evidence>